<dbReference type="InterPro" id="IPR025143">
    <property type="entry name" value="DUF4083"/>
</dbReference>
<dbReference type="Pfam" id="PF13314">
    <property type="entry name" value="DUF4083"/>
    <property type="match status" value="1"/>
</dbReference>
<evidence type="ECO:0000313" key="3">
    <source>
        <dbReference type="Proteomes" id="UP000257144"/>
    </source>
</evidence>
<gene>
    <name evidence="2" type="ORF">DRW41_12115</name>
</gene>
<keyword evidence="3" id="KW-1185">Reference proteome</keyword>
<sequence length="60" mass="6999">MKMGDVISQLLPLVLMLVFFVSLGLFVNRLVRNQKERTASTMEIERKLDHIIKLLEKQQS</sequence>
<organism evidence="2 3">
    <name type="scientific">Neobacillus piezotolerans</name>
    <dbReference type="NCBI Taxonomy" id="2259171"/>
    <lineage>
        <taxon>Bacteria</taxon>
        <taxon>Bacillati</taxon>
        <taxon>Bacillota</taxon>
        <taxon>Bacilli</taxon>
        <taxon>Bacillales</taxon>
        <taxon>Bacillaceae</taxon>
        <taxon>Neobacillus</taxon>
    </lineage>
</organism>
<evidence type="ECO:0000256" key="1">
    <source>
        <dbReference type="SAM" id="Phobius"/>
    </source>
</evidence>
<evidence type="ECO:0008006" key="4">
    <source>
        <dbReference type="Google" id="ProtNLM"/>
    </source>
</evidence>
<evidence type="ECO:0000313" key="2">
    <source>
        <dbReference type="EMBL" id="RDU36788.1"/>
    </source>
</evidence>
<proteinExistence type="predicted"/>
<dbReference type="EMBL" id="QNQT01000004">
    <property type="protein sequence ID" value="RDU36788.1"/>
    <property type="molecule type" value="Genomic_DNA"/>
</dbReference>
<reference evidence="2 3" key="1">
    <citation type="submission" date="2018-07" db="EMBL/GenBank/DDBJ databases">
        <title>Bacillus sp. YLB-04 draft genome sequence.</title>
        <authorList>
            <person name="Yu L."/>
            <person name="Tang X."/>
        </authorList>
    </citation>
    <scope>NUCLEOTIDE SEQUENCE [LARGE SCALE GENOMIC DNA]</scope>
    <source>
        <strain evidence="2 3">YLB-04</strain>
    </source>
</reference>
<dbReference type="OrthoDB" id="2933442at2"/>
<dbReference type="Proteomes" id="UP000257144">
    <property type="component" value="Unassembled WGS sequence"/>
</dbReference>
<dbReference type="AlphaFoldDB" id="A0A3D8GQT1"/>
<feature type="transmembrane region" description="Helical" evidence="1">
    <location>
        <begin position="6"/>
        <end position="27"/>
    </location>
</feature>
<accession>A0A3D8GQT1</accession>
<protein>
    <recommendedName>
        <fullName evidence="4">DUF4083 domain-containing protein</fullName>
    </recommendedName>
</protein>
<name>A0A3D8GQT1_9BACI</name>
<keyword evidence="1" id="KW-1133">Transmembrane helix</keyword>
<keyword evidence="1" id="KW-0472">Membrane</keyword>
<keyword evidence="1" id="KW-0812">Transmembrane</keyword>
<comment type="caution">
    <text evidence="2">The sequence shown here is derived from an EMBL/GenBank/DDBJ whole genome shotgun (WGS) entry which is preliminary data.</text>
</comment>